<dbReference type="GeneID" id="87616856"/>
<comment type="caution">
    <text evidence="2">The sequence shown here is derived from an EMBL/GenBank/DDBJ whole genome shotgun (WGS) entry which is preliminary data.</text>
</comment>
<name>A0A3S2X3Z7_9BACI</name>
<keyword evidence="1" id="KW-0472">Membrane</keyword>
<feature type="transmembrane region" description="Helical" evidence="1">
    <location>
        <begin position="103"/>
        <end position="122"/>
    </location>
</feature>
<evidence type="ECO:0000256" key="1">
    <source>
        <dbReference type="SAM" id="Phobius"/>
    </source>
</evidence>
<keyword evidence="3" id="KW-1185">Reference proteome</keyword>
<feature type="transmembrane region" description="Helical" evidence="1">
    <location>
        <begin position="71"/>
        <end position="91"/>
    </location>
</feature>
<gene>
    <name evidence="2" type="ORF">EM808_11165</name>
</gene>
<keyword evidence="1" id="KW-0812">Transmembrane</keyword>
<evidence type="ECO:0000313" key="2">
    <source>
        <dbReference type="EMBL" id="RVT63811.1"/>
    </source>
</evidence>
<feature type="transmembrane region" description="Helical" evidence="1">
    <location>
        <begin position="38"/>
        <end position="59"/>
    </location>
</feature>
<dbReference type="AlphaFoldDB" id="A0A3S2X3Z7"/>
<reference evidence="2 3" key="1">
    <citation type="submission" date="2019-01" db="EMBL/GenBank/DDBJ databases">
        <title>Bacillus sp. M5HDSG1-1, whole genome shotgun sequence.</title>
        <authorList>
            <person name="Tuo L."/>
        </authorList>
    </citation>
    <scope>NUCLEOTIDE SEQUENCE [LARGE SCALE GENOMIC DNA]</scope>
    <source>
        <strain evidence="2 3">M5HDSG1-1</strain>
    </source>
</reference>
<evidence type="ECO:0000313" key="3">
    <source>
        <dbReference type="Proteomes" id="UP000288024"/>
    </source>
</evidence>
<proteinExistence type="predicted"/>
<accession>A0A3S2X3Z7</accession>
<feature type="transmembrane region" description="Helical" evidence="1">
    <location>
        <begin position="12"/>
        <end position="32"/>
    </location>
</feature>
<dbReference type="EMBL" id="RZTZ01000003">
    <property type="protein sequence ID" value="RVT63811.1"/>
    <property type="molecule type" value="Genomic_DNA"/>
</dbReference>
<dbReference type="Pfam" id="PF17094">
    <property type="entry name" value="UPF0715"/>
    <property type="match status" value="1"/>
</dbReference>
<sequence>MEKVYMDSDLIGRSFICSLLSAITLSLVSLFISTDFSFFMLAIFSFIFFLFYLFIATPLQIKLNQKPKSFSIVYLFTYCLASAVVTALFMLYGQANPFTSVEFYIHVGMSAVIFWIFDSVLLQKKEES</sequence>
<dbReference type="InterPro" id="IPR031374">
    <property type="entry name" value="UPF0715"/>
</dbReference>
<dbReference type="RefSeq" id="WP_127738287.1">
    <property type="nucleotide sequence ID" value="NZ_CP196002.1"/>
</dbReference>
<protein>
    <submittedName>
        <fullName evidence="2">Uncharacterized protein</fullName>
    </submittedName>
</protein>
<organism evidence="2 3">
    <name type="scientific">Niallia taxi</name>
    <dbReference type="NCBI Taxonomy" id="2499688"/>
    <lineage>
        <taxon>Bacteria</taxon>
        <taxon>Bacillati</taxon>
        <taxon>Bacillota</taxon>
        <taxon>Bacilli</taxon>
        <taxon>Bacillales</taxon>
        <taxon>Bacillaceae</taxon>
        <taxon>Niallia</taxon>
    </lineage>
</organism>
<dbReference type="Proteomes" id="UP000288024">
    <property type="component" value="Unassembled WGS sequence"/>
</dbReference>
<keyword evidence="1" id="KW-1133">Transmembrane helix</keyword>